<keyword evidence="10" id="KW-1185">Reference proteome</keyword>
<dbReference type="PANTHER" id="PTHR16922">
    <property type="entry name" value="INTERLEUKIN 11"/>
    <property type="match status" value="1"/>
</dbReference>
<dbReference type="PRINTS" id="PR01943">
    <property type="entry name" value="INTLKN11MAML"/>
</dbReference>
<dbReference type="GO" id="GO:0005125">
    <property type="term" value="F:cytokine activity"/>
    <property type="evidence" value="ECO:0007669"/>
    <property type="project" value="UniProtKB-KW"/>
</dbReference>
<keyword evidence="5 8" id="KW-0732">Signal</keyword>
<feature type="chain" id="PRO_5044682291" description="Interleukin-11" evidence="8">
    <location>
        <begin position="19"/>
        <end position="196"/>
    </location>
</feature>
<organism evidence="9 10">
    <name type="scientific">Pelusios castaneus</name>
    <name type="common">West African mud turtle</name>
    <dbReference type="NCBI Taxonomy" id="367368"/>
    <lineage>
        <taxon>Eukaryota</taxon>
        <taxon>Metazoa</taxon>
        <taxon>Chordata</taxon>
        <taxon>Craniata</taxon>
        <taxon>Vertebrata</taxon>
        <taxon>Euteleostomi</taxon>
        <taxon>Archelosauria</taxon>
        <taxon>Testudinata</taxon>
        <taxon>Testudines</taxon>
        <taxon>Pleurodira</taxon>
        <taxon>Pelomedusidae</taxon>
        <taxon>Pelusios</taxon>
    </lineage>
</organism>
<evidence type="ECO:0000256" key="4">
    <source>
        <dbReference type="ARBA" id="ARBA00022525"/>
    </source>
</evidence>
<comment type="subcellular location">
    <subcellularLocation>
        <location evidence="1">Secreted</location>
    </subcellularLocation>
</comment>
<dbReference type="InterPro" id="IPR020412">
    <property type="entry name" value="IL-11_mml"/>
</dbReference>
<dbReference type="InterPro" id="IPR020438">
    <property type="entry name" value="IL-11"/>
</dbReference>
<dbReference type="GO" id="GO:0043410">
    <property type="term" value="P:positive regulation of MAPK cascade"/>
    <property type="evidence" value="ECO:0007669"/>
    <property type="project" value="TreeGrafter"/>
</dbReference>
<keyword evidence="4" id="KW-0964">Secreted</keyword>
<proteinExistence type="inferred from homology"/>
<dbReference type="PRINTS" id="PR01927">
    <property type="entry name" value="INTRLEUKIN11"/>
</dbReference>
<reference evidence="9" key="1">
    <citation type="submission" date="2025-05" db="UniProtKB">
        <authorList>
            <consortium name="Ensembl"/>
        </authorList>
    </citation>
    <scope>IDENTIFICATION</scope>
</reference>
<dbReference type="InterPro" id="IPR009079">
    <property type="entry name" value="4_helix_cytokine-like_core"/>
</dbReference>
<dbReference type="FunFam" id="1.20.1250.10:FF:000017">
    <property type="entry name" value="Interleukin 11"/>
    <property type="match status" value="1"/>
</dbReference>
<protein>
    <recommendedName>
        <fullName evidence="7">Interleukin-11</fullName>
    </recommendedName>
</protein>
<dbReference type="SUPFAM" id="SSF47266">
    <property type="entry name" value="4-helical cytokines"/>
    <property type="match status" value="1"/>
</dbReference>
<dbReference type="Ensembl" id="ENSPCET00000023882.1">
    <property type="protein sequence ID" value="ENSPCEP00000023107.1"/>
    <property type="gene ID" value="ENSPCEG00000017577.1"/>
</dbReference>
<keyword evidence="6" id="KW-0339">Growth factor</keyword>
<dbReference type="Ensembl" id="ENSPCET00000018857.1">
    <property type="protein sequence ID" value="ENSPCEP00000018240.1"/>
    <property type="gene ID" value="ENSPCEG00000014232.1"/>
</dbReference>
<dbReference type="GO" id="GO:0005737">
    <property type="term" value="C:cytoplasm"/>
    <property type="evidence" value="ECO:0007669"/>
    <property type="project" value="TreeGrafter"/>
</dbReference>
<keyword evidence="3" id="KW-0202">Cytokine</keyword>
<dbReference type="GO" id="GO:0005615">
    <property type="term" value="C:extracellular space"/>
    <property type="evidence" value="ECO:0007669"/>
    <property type="project" value="UniProtKB-KW"/>
</dbReference>
<evidence type="ECO:0000256" key="3">
    <source>
        <dbReference type="ARBA" id="ARBA00022514"/>
    </source>
</evidence>
<dbReference type="PANTHER" id="PTHR16922:SF0">
    <property type="entry name" value="INTERLEUKIN-11"/>
    <property type="match status" value="1"/>
</dbReference>
<evidence type="ECO:0000256" key="6">
    <source>
        <dbReference type="ARBA" id="ARBA00023030"/>
    </source>
</evidence>
<name>A0A8C8VPH7_9SAUR</name>
<dbReference type="GO" id="GO:0008083">
    <property type="term" value="F:growth factor activity"/>
    <property type="evidence" value="ECO:0007669"/>
    <property type="project" value="UniProtKB-KW"/>
</dbReference>
<accession>A0A8C8VPH7</accession>
<dbReference type="GO" id="GO:0008284">
    <property type="term" value="P:positive regulation of cell population proliferation"/>
    <property type="evidence" value="ECO:0007669"/>
    <property type="project" value="TreeGrafter"/>
</dbReference>
<feature type="signal peptide" evidence="8">
    <location>
        <begin position="1"/>
        <end position="18"/>
    </location>
</feature>
<evidence type="ECO:0000256" key="1">
    <source>
        <dbReference type="ARBA" id="ARBA00004613"/>
    </source>
</evidence>
<evidence type="ECO:0000256" key="2">
    <source>
        <dbReference type="ARBA" id="ARBA00007432"/>
    </source>
</evidence>
<dbReference type="AlphaFoldDB" id="A0A8C8VPH7"/>
<evidence type="ECO:0000313" key="9">
    <source>
        <dbReference type="Ensembl" id="ENSPCEP00000023107.1"/>
    </source>
</evidence>
<dbReference type="Proteomes" id="UP000694393">
    <property type="component" value="Unplaced"/>
</dbReference>
<evidence type="ECO:0000313" key="10">
    <source>
        <dbReference type="Proteomes" id="UP000694393"/>
    </source>
</evidence>
<dbReference type="Pfam" id="PF07400">
    <property type="entry name" value="IL11"/>
    <property type="match status" value="1"/>
</dbReference>
<dbReference type="Gene3D" id="1.20.1250.10">
    <property type="match status" value="1"/>
</dbReference>
<comment type="similarity">
    <text evidence="2">Belongs to the IL-6 superfamily.</text>
</comment>
<evidence type="ECO:0000256" key="7">
    <source>
        <dbReference type="ARBA" id="ARBA00072545"/>
    </source>
</evidence>
<evidence type="ECO:0000256" key="8">
    <source>
        <dbReference type="SAM" id="SignalP"/>
    </source>
</evidence>
<evidence type="ECO:0000256" key="5">
    <source>
        <dbReference type="ARBA" id="ARBA00022729"/>
    </source>
</evidence>
<sequence length="196" mass="21896">VSCSVCRLLVALLSLCEGLGGHPAPRLRSSDPRADLDSIISLAKNLLSDTKHLFHHFVRLKSRFPAEGEHKMDTLPVLSMSAVDLASIQVPGGLARLSTDLQSYQKHLEWLRRAGPVLRPLEPDLGALHTRLERLLKRLEHLMLKLSLPRPSDPQPSLPSHGTHWMVVQAGHAIFHSLHLYLDWAARALVLIRNKL</sequence>